<dbReference type="SFLD" id="SFLDS00029">
    <property type="entry name" value="Radical_SAM"/>
    <property type="match status" value="1"/>
</dbReference>
<keyword evidence="8" id="KW-0677">Repeat</keyword>
<evidence type="ECO:0000256" key="1">
    <source>
        <dbReference type="ARBA" id="ARBA00009777"/>
    </source>
</evidence>
<feature type="binding site" evidence="8">
    <location>
        <position position="42"/>
    </location>
    <ligand>
        <name>[4Fe-4S] cluster</name>
        <dbReference type="ChEBI" id="CHEBI:49883"/>
        <label>1</label>
        <note>4Fe-4S-S-AdoMet</note>
    </ligand>
</feature>
<dbReference type="PROSITE" id="PS51918">
    <property type="entry name" value="RADICAL_SAM"/>
    <property type="match status" value="1"/>
</dbReference>
<evidence type="ECO:0000256" key="7">
    <source>
        <dbReference type="ARBA" id="ARBA00023014"/>
    </source>
</evidence>
<dbReference type="InterPro" id="IPR034457">
    <property type="entry name" value="Organic_radical-activating"/>
</dbReference>
<comment type="catalytic activity">
    <reaction evidence="8">
        <text>glycyl-[protein] + reduced [flavodoxin] + S-adenosyl-L-methionine = glycin-2-yl radical-[protein] + semiquinone [flavodoxin] + 5'-deoxyadenosine + L-methionine + H(+)</text>
        <dbReference type="Rhea" id="RHEA:61976"/>
        <dbReference type="Rhea" id="RHEA-COMP:10622"/>
        <dbReference type="Rhea" id="RHEA-COMP:14480"/>
        <dbReference type="Rhea" id="RHEA-COMP:15993"/>
        <dbReference type="Rhea" id="RHEA-COMP:15994"/>
        <dbReference type="ChEBI" id="CHEBI:15378"/>
        <dbReference type="ChEBI" id="CHEBI:17319"/>
        <dbReference type="ChEBI" id="CHEBI:29947"/>
        <dbReference type="ChEBI" id="CHEBI:32722"/>
        <dbReference type="ChEBI" id="CHEBI:57618"/>
        <dbReference type="ChEBI" id="CHEBI:57844"/>
        <dbReference type="ChEBI" id="CHEBI:59789"/>
        <dbReference type="ChEBI" id="CHEBI:140311"/>
    </reaction>
</comment>
<comment type="pathway">
    <text evidence="8">Amine and polyamine metabolism; choline degradation.</text>
</comment>
<feature type="domain" description="4Fe-4S ferredoxin-type" evidence="9">
    <location>
        <begin position="52"/>
        <end position="81"/>
    </location>
</feature>
<dbReference type="InterPro" id="IPR012839">
    <property type="entry name" value="Organic_radical_activase"/>
</dbReference>
<feature type="binding site" evidence="8">
    <location>
        <position position="271"/>
    </location>
    <ligand>
        <name>S-adenosyl-L-methionine</name>
        <dbReference type="ChEBI" id="CHEBI:59789"/>
    </ligand>
</feature>
<dbReference type="UniPathway" id="UPA01069"/>
<proteinExistence type="inferred from homology"/>
<dbReference type="GO" id="GO:0042426">
    <property type="term" value="P:choline catabolic process"/>
    <property type="evidence" value="ECO:0007669"/>
    <property type="project" value="UniProtKB-UniRule"/>
</dbReference>
<evidence type="ECO:0000259" key="9">
    <source>
        <dbReference type="PROSITE" id="PS51379"/>
    </source>
</evidence>
<evidence type="ECO:0000313" key="11">
    <source>
        <dbReference type="EMBL" id="SUC36927.1"/>
    </source>
</evidence>
<evidence type="ECO:0000259" key="10">
    <source>
        <dbReference type="PROSITE" id="PS51918"/>
    </source>
</evidence>
<dbReference type="PROSITE" id="PS00198">
    <property type="entry name" value="4FE4S_FER_1"/>
    <property type="match status" value="1"/>
</dbReference>
<protein>
    <recommendedName>
        <fullName evidence="8">Choline trimethylamine-lyase activating enzyme</fullName>
        <ecNumber evidence="8">1.97.1.-</ecNumber>
    </recommendedName>
    <alternativeName>
        <fullName evidence="8">Choline utilization protein D</fullName>
    </alternativeName>
    <alternativeName>
        <fullName evidence="8">GRE activase CutD</fullName>
    </alternativeName>
    <alternativeName>
        <fullName evidence="8">Glycyl-radical enzyme activating enzyme CutD</fullName>
        <shortName evidence="8">GRE activating enzyme CutD</shortName>
    </alternativeName>
</protein>
<dbReference type="SUPFAM" id="SSF102114">
    <property type="entry name" value="Radical SAM enzymes"/>
    <property type="match status" value="1"/>
</dbReference>
<evidence type="ECO:0000256" key="6">
    <source>
        <dbReference type="ARBA" id="ARBA00023004"/>
    </source>
</evidence>
<reference evidence="11 12" key="1">
    <citation type="submission" date="2018-06" db="EMBL/GenBank/DDBJ databases">
        <authorList>
            <consortium name="Pathogen Informatics"/>
            <person name="Doyle S."/>
        </authorList>
    </citation>
    <scope>NUCLEOTIDE SEQUENCE [LARGE SCALE GENOMIC DNA]</scope>
    <source>
        <strain evidence="11 12">NCTC12026</strain>
    </source>
</reference>
<feature type="binding site" evidence="8">
    <location>
        <begin position="195"/>
        <end position="197"/>
    </location>
    <ligand>
        <name>S-adenosyl-L-methionine</name>
        <dbReference type="ChEBI" id="CHEBI:59789"/>
    </ligand>
</feature>
<keyword evidence="4 8" id="KW-0479">Metal-binding</keyword>
<dbReference type="SFLD" id="SFLDG01066">
    <property type="entry name" value="organic_radical-activating_enz"/>
    <property type="match status" value="1"/>
</dbReference>
<feature type="binding site" evidence="8">
    <location>
        <begin position="41"/>
        <end position="43"/>
    </location>
    <ligand>
        <name>S-adenosyl-L-methionine</name>
        <dbReference type="ChEBI" id="CHEBI:59789"/>
    </ligand>
</feature>
<evidence type="ECO:0000256" key="8">
    <source>
        <dbReference type="HAMAP-Rule" id="MF_02059"/>
    </source>
</evidence>
<keyword evidence="5 8" id="KW-0560">Oxidoreductase</keyword>
<dbReference type="Pfam" id="PF04055">
    <property type="entry name" value="Radical_SAM"/>
    <property type="match status" value="1"/>
</dbReference>
<dbReference type="AlphaFoldDB" id="A0A379G7K3"/>
<organism evidence="11 12">
    <name type="scientific">Providencia rustigianii</name>
    <dbReference type="NCBI Taxonomy" id="158850"/>
    <lineage>
        <taxon>Bacteria</taxon>
        <taxon>Pseudomonadati</taxon>
        <taxon>Pseudomonadota</taxon>
        <taxon>Gammaproteobacteria</taxon>
        <taxon>Enterobacterales</taxon>
        <taxon>Morganellaceae</taxon>
        <taxon>Providencia</taxon>
    </lineage>
</organism>
<dbReference type="PROSITE" id="PS01087">
    <property type="entry name" value="RADICAL_ACTIVATING"/>
    <property type="match status" value="1"/>
</dbReference>
<accession>A0A379G7K3</accession>
<dbReference type="SFLD" id="SFLDG01118">
    <property type="entry name" value="activating_enzymes__group_2"/>
    <property type="match status" value="1"/>
</dbReference>
<gene>
    <name evidence="11" type="primary">hpdA</name>
    <name evidence="8" type="synonym">cutD</name>
    <name evidence="11" type="ORF">NCTC12026_03371</name>
</gene>
<feature type="binding site" evidence="8">
    <location>
        <position position="64"/>
    </location>
    <ligand>
        <name>[4Fe-4S] cluster</name>
        <dbReference type="ChEBI" id="CHEBI:49883"/>
        <label>2</label>
    </ligand>
</feature>
<dbReference type="GO" id="GO:0046872">
    <property type="term" value="F:metal ion binding"/>
    <property type="evidence" value="ECO:0007669"/>
    <property type="project" value="UniProtKB-KW"/>
</dbReference>
<dbReference type="EC" id="1.97.1.-" evidence="8"/>
<dbReference type="GO" id="GO:0016491">
    <property type="term" value="F:oxidoreductase activity"/>
    <property type="evidence" value="ECO:0007669"/>
    <property type="project" value="UniProtKB-UniRule"/>
</dbReference>
<name>A0A379G7K3_9GAMM</name>
<keyword evidence="6 8" id="KW-0408">Iron</keyword>
<dbReference type="HAMAP" id="MF_02059">
    <property type="entry name" value="Activ_enz_CutD"/>
    <property type="match status" value="1"/>
</dbReference>
<keyword evidence="2 8" id="KW-0004">4Fe-4S</keyword>
<feature type="binding site" evidence="8">
    <location>
        <position position="35"/>
    </location>
    <ligand>
        <name>[4Fe-4S] cluster</name>
        <dbReference type="ChEBI" id="CHEBI:49883"/>
        <label>1</label>
        <note>4Fe-4S-S-AdoMet</note>
    </ligand>
</feature>
<dbReference type="EMBL" id="UGUA01000002">
    <property type="protein sequence ID" value="SUC36927.1"/>
    <property type="molecule type" value="Genomic_DNA"/>
</dbReference>
<dbReference type="PANTHER" id="PTHR30352">
    <property type="entry name" value="PYRUVATE FORMATE-LYASE-ACTIVATING ENZYME"/>
    <property type="match status" value="1"/>
</dbReference>
<dbReference type="Gene3D" id="3.80.30.10">
    <property type="entry name" value="pyruvate-formate lyase- activating enzyme"/>
    <property type="match status" value="1"/>
</dbReference>
<dbReference type="InterPro" id="IPR017900">
    <property type="entry name" value="4Fe4S_Fe_S_CS"/>
</dbReference>
<dbReference type="InterPro" id="IPR001989">
    <property type="entry name" value="Radical_activat_CS"/>
</dbReference>
<feature type="binding site" evidence="8">
    <location>
        <position position="106"/>
    </location>
    <ligand>
        <name>[4Fe-4S] cluster</name>
        <dbReference type="ChEBI" id="CHEBI:49883"/>
        <label>2</label>
    </ligand>
</feature>
<comment type="function">
    <text evidence="8">Catalyzes activation of the choline trimethylamine-lyase CutC under anaerobic conditions by generation of an organic free radical on a glycine residue, via an homolytic cleavage of S-adenosyl-L-methionine (SAM).</text>
</comment>
<feature type="binding site" evidence="8">
    <location>
        <position position="39"/>
    </location>
    <ligand>
        <name>[4Fe-4S] cluster</name>
        <dbReference type="ChEBI" id="CHEBI:49883"/>
        <label>1</label>
        <note>4Fe-4S-S-AdoMet</note>
    </ligand>
</feature>
<dbReference type="InterPro" id="IPR030905">
    <property type="entry name" value="CutC_activ_rSAM"/>
</dbReference>
<dbReference type="Gene3D" id="3.30.70.20">
    <property type="match status" value="1"/>
</dbReference>
<dbReference type="NCBIfam" id="TIGR02494">
    <property type="entry name" value="PFLE_PFLC"/>
    <property type="match status" value="1"/>
</dbReference>
<dbReference type="InterPro" id="IPR017896">
    <property type="entry name" value="4Fe4S_Fe-S-bd"/>
</dbReference>
<dbReference type="SUPFAM" id="SSF54862">
    <property type="entry name" value="4Fe-4S ferredoxins"/>
    <property type="match status" value="1"/>
</dbReference>
<evidence type="ECO:0000256" key="4">
    <source>
        <dbReference type="ARBA" id="ARBA00022723"/>
    </source>
</evidence>
<dbReference type="GO" id="GO:0051539">
    <property type="term" value="F:4 iron, 4 sulfur cluster binding"/>
    <property type="evidence" value="ECO:0007669"/>
    <property type="project" value="UniProtKB-UniRule"/>
</dbReference>
<dbReference type="InterPro" id="IPR058240">
    <property type="entry name" value="rSAM_sf"/>
</dbReference>
<feature type="binding site" evidence="8">
    <location>
        <position position="146"/>
    </location>
    <ligand>
        <name>S-adenosyl-L-methionine</name>
        <dbReference type="ChEBI" id="CHEBI:59789"/>
    </ligand>
</feature>
<evidence type="ECO:0000256" key="3">
    <source>
        <dbReference type="ARBA" id="ARBA00022691"/>
    </source>
</evidence>
<dbReference type="Proteomes" id="UP000255129">
    <property type="component" value="Unassembled WGS sequence"/>
</dbReference>
<feature type="domain" description="4Fe-4S ferredoxin-type" evidence="9">
    <location>
        <begin position="86"/>
        <end position="116"/>
    </location>
</feature>
<keyword evidence="7 8" id="KW-0411">Iron-sulfur</keyword>
<evidence type="ECO:0000313" key="12">
    <source>
        <dbReference type="Proteomes" id="UP000255129"/>
    </source>
</evidence>
<keyword evidence="3 8" id="KW-0949">S-adenosyl-L-methionine</keyword>
<dbReference type="NCBIfam" id="TIGR04395">
    <property type="entry name" value="cutC_activ_rSAM"/>
    <property type="match status" value="1"/>
</dbReference>
<evidence type="ECO:0000256" key="5">
    <source>
        <dbReference type="ARBA" id="ARBA00023002"/>
    </source>
</evidence>
<dbReference type="PROSITE" id="PS51379">
    <property type="entry name" value="4FE4S_FER_2"/>
    <property type="match status" value="2"/>
</dbReference>
<dbReference type="Pfam" id="PF00037">
    <property type="entry name" value="Fer4"/>
    <property type="match status" value="1"/>
</dbReference>
<dbReference type="PANTHER" id="PTHR30352:SF4">
    <property type="entry name" value="PYRUVATE FORMATE-LYASE 2-ACTIVATING ENZYME"/>
    <property type="match status" value="1"/>
</dbReference>
<comment type="similarity">
    <text evidence="1 8">Belongs to the organic radical-activating enzymes family.</text>
</comment>
<dbReference type="PIRSF" id="PIRSF000371">
    <property type="entry name" value="PFL_act_enz"/>
    <property type="match status" value="1"/>
</dbReference>
<dbReference type="InterPro" id="IPR040074">
    <property type="entry name" value="BssD/PflA/YjjW"/>
</dbReference>
<comment type="cofactor">
    <cofactor evidence="8">
        <name>[4Fe-4S] cluster</name>
        <dbReference type="ChEBI" id="CHEBI:49883"/>
    </cofactor>
    <text evidence="8">Binds 2 [4Fe-4S] clusters. One cluster is coordinated with 3 cysteines and an exchangeable S-adenosyl-L-methionine.</text>
</comment>
<feature type="binding site" evidence="8">
    <location>
        <position position="61"/>
    </location>
    <ligand>
        <name>[4Fe-4S] cluster</name>
        <dbReference type="ChEBI" id="CHEBI:49883"/>
        <label>2</label>
    </ligand>
</feature>
<feature type="binding site" evidence="8">
    <location>
        <position position="67"/>
    </location>
    <ligand>
        <name>[4Fe-4S] cluster</name>
        <dbReference type="ChEBI" id="CHEBI:49883"/>
        <label>2</label>
    </ligand>
</feature>
<evidence type="ECO:0000256" key="2">
    <source>
        <dbReference type="ARBA" id="ARBA00022485"/>
    </source>
</evidence>
<dbReference type="InterPro" id="IPR007197">
    <property type="entry name" value="rSAM"/>
</dbReference>
<sequence length="317" mass="36013">MMNAATEIKGRIFNIQKYSIYDGDGIRTLIFLKGCNIRCPWCANPEGLSSQFQVMFSHDKCVGCGKCVDVCPAGIHYMTTNEQGEKIHRVNRSIDCIGCRKCEEVCISDALDIMGKDVTVSEMMEIIMQDYDFYISSGGGVTIGGGEMSLQTDFAVELLRECKKMMINTAVETQGTTSVENYEKLAEVVDLFLFDLKHIDTVQHKNLFGIGNENVRRNFERLMELGANVVMRMPLVRGCNDSFDAITGAIEYAMELSKRGNLNRIDILPYHQLGRGKYDKLDMIYPIKKDPTYSTEELDQLEAFFKKFDFDIRLVRH</sequence>
<feature type="domain" description="Radical SAM core" evidence="10">
    <location>
        <begin position="21"/>
        <end position="311"/>
    </location>
</feature>